<dbReference type="AlphaFoldDB" id="A0A6P8LAC5"/>
<evidence type="ECO:0000313" key="1">
    <source>
        <dbReference type="Proteomes" id="UP000515180"/>
    </source>
</evidence>
<sequence length="114" mass="13285">MWHFYVRRPELMYQRTITVISNVFPAAASKDRSQRCLVAGYNYIDVYISLDGCLDINRVAPLCITKLTPAGSRINVEEGVSLSSPHRGKFKYFKATNVLYRNFDFDYEDLFLRF</sequence>
<dbReference type="RefSeq" id="XP_033175177.1">
    <property type="nucleotide sequence ID" value="XM_033319286.1"/>
</dbReference>
<organism evidence="1 2">
    <name type="scientific">Bombus impatiens</name>
    <name type="common">Bumblebee</name>
    <dbReference type="NCBI Taxonomy" id="132113"/>
    <lineage>
        <taxon>Eukaryota</taxon>
        <taxon>Metazoa</taxon>
        <taxon>Ecdysozoa</taxon>
        <taxon>Arthropoda</taxon>
        <taxon>Hexapoda</taxon>
        <taxon>Insecta</taxon>
        <taxon>Pterygota</taxon>
        <taxon>Neoptera</taxon>
        <taxon>Endopterygota</taxon>
        <taxon>Hymenoptera</taxon>
        <taxon>Apocrita</taxon>
        <taxon>Aculeata</taxon>
        <taxon>Apoidea</taxon>
        <taxon>Anthophila</taxon>
        <taxon>Apidae</taxon>
        <taxon>Bombus</taxon>
        <taxon>Pyrobombus</taxon>
    </lineage>
</organism>
<dbReference type="GeneID" id="112212292"/>
<accession>A0A6P8LAC5</accession>
<protein>
    <submittedName>
        <fullName evidence="2">Uncharacterized protein LOC112212292</fullName>
    </submittedName>
</protein>
<dbReference type="Proteomes" id="UP000515180">
    <property type="component" value="Unplaced"/>
</dbReference>
<evidence type="ECO:0000313" key="2">
    <source>
        <dbReference type="RefSeq" id="XP_033175177.1"/>
    </source>
</evidence>
<reference evidence="2" key="1">
    <citation type="submission" date="2025-08" db="UniProtKB">
        <authorList>
            <consortium name="RefSeq"/>
        </authorList>
    </citation>
    <scope>IDENTIFICATION</scope>
</reference>
<keyword evidence="1" id="KW-1185">Reference proteome</keyword>
<proteinExistence type="predicted"/>
<gene>
    <name evidence="2" type="primary">LOC112212292</name>
</gene>
<name>A0A6P8LAC5_BOMIM</name>